<dbReference type="SUPFAM" id="SSF51735">
    <property type="entry name" value="NAD(P)-binding Rossmann-fold domains"/>
    <property type="match status" value="1"/>
</dbReference>
<dbReference type="EMBL" id="JAGGJX010000009">
    <property type="protein sequence ID" value="MBP1856511.1"/>
    <property type="molecule type" value="Genomic_DNA"/>
</dbReference>
<dbReference type="PIRSF" id="PIRSF000098">
    <property type="entry name" value="Homoser_dehydrog"/>
    <property type="match status" value="1"/>
</dbReference>
<dbReference type="EC" id="1.1.1.3" evidence="4 10"/>
<evidence type="ECO:0000256" key="8">
    <source>
        <dbReference type="ARBA" id="ARBA00023002"/>
    </source>
</evidence>
<name>A0ABS4EEZ1_9FIRM</name>
<evidence type="ECO:0000256" key="6">
    <source>
        <dbReference type="ARBA" id="ARBA00022605"/>
    </source>
</evidence>
<evidence type="ECO:0000256" key="7">
    <source>
        <dbReference type="ARBA" id="ARBA00022697"/>
    </source>
</evidence>
<comment type="catalytic activity">
    <reaction evidence="10">
        <text>L-homoserine + NADP(+) = L-aspartate 4-semialdehyde + NADPH + H(+)</text>
        <dbReference type="Rhea" id="RHEA:15761"/>
        <dbReference type="ChEBI" id="CHEBI:15378"/>
        <dbReference type="ChEBI" id="CHEBI:57476"/>
        <dbReference type="ChEBI" id="CHEBI:57783"/>
        <dbReference type="ChEBI" id="CHEBI:58349"/>
        <dbReference type="ChEBI" id="CHEBI:537519"/>
        <dbReference type="EC" id="1.1.1.3"/>
    </reaction>
</comment>
<dbReference type="Gene3D" id="3.40.50.720">
    <property type="entry name" value="NAD(P)-binding Rossmann-like Domain"/>
    <property type="match status" value="1"/>
</dbReference>
<dbReference type="Gene3D" id="3.30.70.260">
    <property type="match status" value="1"/>
</dbReference>
<feature type="domain" description="Aspartate/homoserine dehydrogenase NAD-binding" evidence="13">
    <location>
        <begin position="11"/>
        <end position="121"/>
    </location>
</feature>
<evidence type="ECO:0000256" key="3">
    <source>
        <dbReference type="ARBA" id="ARBA00006753"/>
    </source>
</evidence>
<dbReference type="InterPro" id="IPR005106">
    <property type="entry name" value="Asp/hSer_DH_NAD-bd"/>
</dbReference>
<protein>
    <recommendedName>
        <fullName evidence="5 10">Homoserine dehydrogenase</fullName>
        <ecNumber evidence="4 10">1.1.1.3</ecNumber>
    </recommendedName>
</protein>
<evidence type="ECO:0000256" key="9">
    <source>
        <dbReference type="ARBA" id="ARBA00023167"/>
    </source>
</evidence>
<proteinExistence type="inferred from homology"/>
<dbReference type="InterPro" id="IPR016204">
    <property type="entry name" value="HDH"/>
</dbReference>
<dbReference type="Gene3D" id="3.30.360.10">
    <property type="entry name" value="Dihydrodipicolinate Reductase, domain 2"/>
    <property type="match status" value="1"/>
</dbReference>
<dbReference type="GO" id="GO:0004412">
    <property type="term" value="F:homoserine dehydrogenase activity"/>
    <property type="evidence" value="ECO:0007669"/>
    <property type="project" value="UniProtKB-EC"/>
</dbReference>
<dbReference type="InterPro" id="IPR036291">
    <property type="entry name" value="NAD(P)-bd_dom_sf"/>
</dbReference>
<keyword evidence="15" id="KW-1185">Reference proteome</keyword>
<keyword evidence="9 10" id="KW-0486">Methionine biosynthesis</keyword>
<dbReference type="PANTHER" id="PTHR43331:SF1">
    <property type="entry name" value="HOMOSERINE DEHYDROGENASE"/>
    <property type="match status" value="1"/>
</dbReference>
<organism evidence="14 15">
    <name type="scientific">Metaclostridioides mangenotii</name>
    <dbReference type="NCBI Taxonomy" id="1540"/>
    <lineage>
        <taxon>Bacteria</taxon>
        <taxon>Bacillati</taxon>
        <taxon>Bacillota</taxon>
        <taxon>Clostridia</taxon>
        <taxon>Peptostreptococcales</taxon>
        <taxon>Peptostreptococcaceae</taxon>
        <taxon>Metaclostridioides</taxon>
    </lineage>
</organism>
<dbReference type="PANTHER" id="PTHR43331">
    <property type="entry name" value="HOMOSERINE DEHYDROGENASE"/>
    <property type="match status" value="1"/>
</dbReference>
<evidence type="ECO:0000256" key="5">
    <source>
        <dbReference type="ARBA" id="ARBA00013376"/>
    </source>
</evidence>
<comment type="caution">
    <text evidence="14">The sequence shown here is derived from an EMBL/GenBank/DDBJ whole genome shotgun (WGS) entry which is preliminary data.</text>
</comment>
<accession>A0ABS4EEZ1</accession>
<dbReference type="PROSITE" id="PS01042">
    <property type="entry name" value="HOMOSER_DHGENASE"/>
    <property type="match status" value="1"/>
</dbReference>
<comment type="pathway">
    <text evidence="1 10">Amino-acid biosynthesis; L-threonine biosynthesis; L-threonine from L-aspartate: step 3/5.</text>
</comment>
<keyword evidence="8 10" id="KW-0560">Oxidoreductase</keyword>
<evidence type="ECO:0000256" key="11">
    <source>
        <dbReference type="RuleBase" id="RU004171"/>
    </source>
</evidence>
<comment type="similarity">
    <text evidence="3 11">Belongs to the homoserine dehydrogenase family.</text>
</comment>
<keyword evidence="10" id="KW-0521">NADP</keyword>
<sequence>MNNKIKIGVLGYGTVGSGFIEIIEKNKDKNYIEVYKILVNNKEKHINREHFDIVTDDVDEVFKGDIDILVEVMGNLNPTFEYIKRALNNGIHVVTANKDLMAEYGYELTEIAIRNNVSLKFEASVAGGIPIIKSIIESLGGNRINSINAILNGTTNFILSKMYEENLSYDVALKQAQELGFAEANPDSDVLGYDAARKLAILSTLAYDKQIYWKDAYLEGITEIDEKDIEYAKQLECKIKLIGQSKYENDKVSAFVRPVLLGKDNILARIDNEFNIVVVNGDSVGEVSFVGKGAGSLATGSAVYSDVIDIIDNRISNVESFTKEKMNIKQIVREKCGALLRFKNYNRKDILKVIEDCLIDYKVLSDDEDELVILVNANSEYEINNSLCLIKDKGYCEKYNKLLKIV</sequence>
<dbReference type="Pfam" id="PF03447">
    <property type="entry name" value="NAD_binding_3"/>
    <property type="match status" value="1"/>
</dbReference>
<evidence type="ECO:0000256" key="1">
    <source>
        <dbReference type="ARBA" id="ARBA00005056"/>
    </source>
</evidence>
<evidence type="ECO:0000256" key="2">
    <source>
        <dbReference type="ARBA" id="ARBA00005062"/>
    </source>
</evidence>
<evidence type="ECO:0000256" key="4">
    <source>
        <dbReference type="ARBA" id="ARBA00013213"/>
    </source>
</evidence>
<dbReference type="RefSeq" id="WP_209457785.1">
    <property type="nucleotide sequence ID" value="NZ_BAAACS010000006.1"/>
</dbReference>
<gene>
    <name evidence="14" type="ORF">J2Z43_002964</name>
</gene>
<feature type="domain" description="Homoserine dehydrogenase catalytic" evidence="12">
    <location>
        <begin position="130"/>
        <end position="308"/>
    </location>
</feature>
<evidence type="ECO:0000256" key="10">
    <source>
        <dbReference type="RuleBase" id="RU000579"/>
    </source>
</evidence>
<evidence type="ECO:0000313" key="14">
    <source>
        <dbReference type="EMBL" id="MBP1856511.1"/>
    </source>
</evidence>
<dbReference type="Pfam" id="PF00742">
    <property type="entry name" value="Homoserine_dh"/>
    <property type="match status" value="1"/>
</dbReference>
<keyword evidence="7 10" id="KW-0791">Threonine biosynthesis</keyword>
<evidence type="ECO:0000259" key="12">
    <source>
        <dbReference type="Pfam" id="PF00742"/>
    </source>
</evidence>
<keyword evidence="6 10" id="KW-0028">Amino-acid biosynthesis</keyword>
<dbReference type="Proteomes" id="UP000767291">
    <property type="component" value="Unassembled WGS sequence"/>
</dbReference>
<dbReference type="SUPFAM" id="SSF55347">
    <property type="entry name" value="Glyceraldehyde-3-phosphate dehydrogenase-like, C-terminal domain"/>
    <property type="match status" value="1"/>
</dbReference>
<dbReference type="InterPro" id="IPR019811">
    <property type="entry name" value="HDH_CS"/>
</dbReference>
<comment type="pathway">
    <text evidence="2 10">Amino-acid biosynthesis; L-methionine biosynthesis via de novo pathway; L-homoserine from L-aspartate: step 3/3.</text>
</comment>
<dbReference type="InterPro" id="IPR001342">
    <property type="entry name" value="HDH_cat"/>
</dbReference>
<evidence type="ECO:0000259" key="13">
    <source>
        <dbReference type="Pfam" id="PF03447"/>
    </source>
</evidence>
<evidence type="ECO:0000313" key="15">
    <source>
        <dbReference type="Proteomes" id="UP000767291"/>
    </source>
</evidence>
<dbReference type="NCBIfam" id="NF004976">
    <property type="entry name" value="PRK06349.1"/>
    <property type="match status" value="1"/>
</dbReference>
<reference evidence="14 15" key="1">
    <citation type="submission" date="2021-03" db="EMBL/GenBank/DDBJ databases">
        <title>Genomic Encyclopedia of Type Strains, Phase IV (KMG-IV): sequencing the most valuable type-strain genomes for metagenomic binning, comparative biology and taxonomic classification.</title>
        <authorList>
            <person name="Goeker M."/>
        </authorList>
    </citation>
    <scope>NUCLEOTIDE SEQUENCE [LARGE SCALE GENOMIC DNA]</scope>
    <source>
        <strain evidence="14 15">DSM 1289</strain>
    </source>
</reference>